<name>A0A1G9UCV7_9GAMM</name>
<comment type="similarity">
    <text evidence="4">Belongs to the PNP synthase family.</text>
</comment>
<evidence type="ECO:0000256" key="4">
    <source>
        <dbReference type="HAMAP-Rule" id="MF_00279"/>
    </source>
</evidence>
<comment type="pathway">
    <text evidence="4">Cofactor biosynthesis; pyridoxine 5'-phosphate biosynthesis; pyridoxine 5'-phosphate from D-erythrose 4-phosphate: step 5/5.</text>
</comment>
<dbReference type="OrthoDB" id="9806590at2"/>
<feature type="binding site" evidence="4">
    <location>
        <begin position="216"/>
        <end position="217"/>
    </location>
    <ligand>
        <name>3-amino-2-oxopropyl phosphate</name>
        <dbReference type="ChEBI" id="CHEBI:57279"/>
    </ligand>
</feature>
<sequence>MHAPRIQLGVNIDHVATLRQARGTRYPDPVQAALLAEEAGADGITVHLREDRRHIQERDIRLLAETLNTRMNLEMAVTEAMIRLAEEVRPAHVCLVPEKREELTTEGGLDVVGGFEAVQAACRRLAAAGSEVSLFIDPEPAQIEAAARAGAPVIELHTGAYAEASGQAARDEHARIAAATEMALELGLTVNAGHGLHYHNVEAIAAIGGIHELNIGHAIIARAMFVGLKEAVAEMKRLVIAGQEAGLLAALDEYDHDHAHGHQHG</sequence>
<dbReference type="AlphaFoldDB" id="A0A1G9UCV7"/>
<dbReference type="GO" id="GO:0008615">
    <property type="term" value="P:pyridoxine biosynthetic process"/>
    <property type="evidence" value="ECO:0007669"/>
    <property type="project" value="UniProtKB-UniRule"/>
</dbReference>
<dbReference type="GO" id="GO:0005829">
    <property type="term" value="C:cytosol"/>
    <property type="evidence" value="ECO:0007669"/>
    <property type="project" value="TreeGrafter"/>
</dbReference>
<dbReference type="NCBIfam" id="NF003627">
    <property type="entry name" value="PRK05265.1-5"/>
    <property type="match status" value="1"/>
</dbReference>
<dbReference type="NCBIfam" id="NF003623">
    <property type="entry name" value="PRK05265.1-1"/>
    <property type="match status" value="1"/>
</dbReference>
<organism evidence="6 7">
    <name type="scientific">Franzmannia pantelleriensis</name>
    <dbReference type="NCBI Taxonomy" id="48727"/>
    <lineage>
        <taxon>Bacteria</taxon>
        <taxon>Pseudomonadati</taxon>
        <taxon>Pseudomonadota</taxon>
        <taxon>Gammaproteobacteria</taxon>
        <taxon>Oceanospirillales</taxon>
        <taxon>Halomonadaceae</taxon>
        <taxon>Franzmannia</taxon>
    </lineage>
</organism>
<dbReference type="RefSeq" id="WP_089659823.1">
    <property type="nucleotide sequence ID" value="NZ_FNGH01000015.1"/>
</dbReference>
<proteinExistence type="inferred from homology"/>
<dbReference type="InterPro" id="IPR036130">
    <property type="entry name" value="Pyridoxine-5'_phos_synth"/>
</dbReference>
<dbReference type="Gene3D" id="3.20.20.70">
    <property type="entry name" value="Aldolase class I"/>
    <property type="match status" value="1"/>
</dbReference>
<dbReference type="SUPFAM" id="SSF63892">
    <property type="entry name" value="Pyridoxine 5'-phosphate synthase"/>
    <property type="match status" value="1"/>
</dbReference>
<dbReference type="HAMAP" id="MF_00279">
    <property type="entry name" value="PdxJ"/>
    <property type="match status" value="1"/>
</dbReference>
<dbReference type="GO" id="GO:0033856">
    <property type="term" value="F:pyridoxine 5'-phosphate synthase activity"/>
    <property type="evidence" value="ECO:0007669"/>
    <property type="project" value="UniProtKB-UniRule"/>
</dbReference>
<feature type="active site" description="Proton acceptor" evidence="4">
    <location>
        <position position="47"/>
    </location>
</feature>
<feature type="binding site" evidence="4">
    <location>
        <position position="104"/>
    </location>
    <ligand>
        <name>1-deoxy-D-xylulose 5-phosphate</name>
        <dbReference type="ChEBI" id="CHEBI:57792"/>
    </ligand>
</feature>
<evidence type="ECO:0000256" key="5">
    <source>
        <dbReference type="NCBIfam" id="TIGR00559"/>
    </source>
</evidence>
<feature type="binding site" evidence="4">
    <location>
        <position position="195"/>
    </location>
    <ligand>
        <name>3-amino-2-oxopropyl phosphate</name>
        <dbReference type="ChEBI" id="CHEBI:57279"/>
    </ligand>
</feature>
<dbReference type="STRING" id="48727.SAMN05192555_11528"/>
<dbReference type="PANTHER" id="PTHR30456:SF0">
    <property type="entry name" value="PYRIDOXINE 5'-PHOSPHATE SYNTHASE"/>
    <property type="match status" value="1"/>
</dbReference>
<dbReference type="PANTHER" id="PTHR30456">
    <property type="entry name" value="PYRIDOXINE 5'-PHOSPHATE SYNTHASE"/>
    <property type="match status" value="1"/>
</dbReference>
<dbReference type="FunFam" id="3.20.20.70:FF:000042">
    <property type="entry name" value="Pyridoxine 5'-phosphate synthase"/>
    <property type="match status" value="1"/>
</dbReference>
<feature type="binding site" evidence="4">
    <location>
        <position position="49"/>
    </location>
    <ligand>
        <name>1-deoxy-D-xylulose 5-phosphate</name>
        <dbReference type="ChEBI" id="CHEBI:57792"/>
    </ligand>
</feature>
<keyword evidence="2 4" id="KW-0808">Transferase</keyword>
<protein>
    <recommendedName>
        <fullName evidence="4 5">Pyridoxine 5'-phosphate synthase</fullName>
        <shortName evidence="4">PNP synthase</shortName>
        <ecNumber evidence="4 5">2.6.99.2</ecNumber>
    </recommendedName>
</protein>
<feature type="binding site" evidence="4">
    <location>
        <begin position="13"/>
        <end position="14"/>
    </location>
    <ligand>
        <name>1-deoxy-D-xylulose 5-phosphate</name>
        <dbReference type="ChEBI" id="CHEBI:57792"/>
    </ligand>
</feature>
<dbReference type="Proteomes" id="UP000199107">
    <property type="component" value="Unassembled WGS sequence"/>
</dbReference>
<dbReference type="EC" id="2.6.99.2" evidence="4 5"/>
<feature type="binding site" evidence="4">
    <location>
        <position position="54"/>
    </location>
    <ligand>
        <name>1-deoxy-D-xylulose 5-phosphate</name>
        <dbReference type="ChEBI" id="CHEBI:57792"/>
    </ligand>
</feature>
<feature type="binding site" evidence="4">
    <location>
        <position position="22"/>
    </location>
    <ligand>
        <name>3-amino-2-oxopropyl phosphate</name>
        <dbReference type="ChEBI" id="CHEBI:57279"/>
    </ligand>
</feature>
<evidence type="ECO:0000313" key="7">
    <source>
        <dbReference type="Proteomes" id="UP000199107"/>
    </source>
</evidence>
<dbReference type="UniPathway" id="UPA00244">
    <property type="reaction ID" value="UER00313"/>
</dbReference>
<feature type="active site" description="Proton donor" evidence="4">
    <location>
        <position position="194"/>
    </location>
</feature>
<evidence type="ECO:0000256" key="1">
    <source>
        <dbReference type="ARBA" id="ARBA00022490"/>
    </source>
</evidence>
<feature type="active site" description="Proton acceptor" evidence="4">
    <location>
        <position position="74"/>
    </location>
</feature>
<accession>A0A1G9UCV7</accession>
<dbReference type="InterPro" id="IPR013785">
    <property type="entry name" value="Aldolase_TIM"/>
</dbReference>
<keyword evidence="1 4" id="KW-0963">Cytoplasm</keyword>
<comment type="subunit">
    <text evidence="4">Homooctamer; tetramer of dimers.</text>
</comment>
<comment type="catalytic activity">
    <reaction evidence="4">
        <text>3-amino-2-oxopropyl phosphate + 1-deoxy-D-xylulose 5-phosphate = pyridoxine 5'-phosphate + phosphate + 2 H2O + H(+)</text>
        <dbReference type="Rhea" id="RHEA:15265"/>
        <dbReference type="ChEBI" id="CHEBI:15377"/>
        <dbReference type="ChEBI" id="CHEBI:15378"/>
        <dbReference type="ChEBI" id="CHEBI:43474"/>
        <dbReference type="ChEBI" id="CHEBI:57279"/>
        <dbReference type="ChEBI" id="CHEBI:57792"/>
        <dbReference type="ChEBI" id="CHEBI:58589"/>
        <dbReference type="EC" id="2.6.99.2"/>
    </reaction>
</comment>
<keyword evidence="3 4" id="KW-0664">Pyridoxine biosynthesis</keyword>
<evidence type="ECO:0000256" key="3">
    <source>
        <dbReference type="ARBA" id="ARBA00023096"/>
    </source>
</evidence>
<dbReference type="Pfam" id="PF03740">
    <property type="entry name" value="PdxJ"/>
    <property type="match status" value="1"/>
</dbReference>
<reference evidence="7" key="1">
    <citation type="submission" date="2016-10" db="EMBL/GenBank/DDBJ databases">
        <authorList>
            <person name="Varghese N."/>
            <person name="Submissions S."/>
        </authorList>
    </citation>
    <scope>NUCLEOTIDE SEQUENCE [LARGE SCALE GENOMIC DNA]</scope>
    <source>
        <strain evidence="7">AAP</strain>
    </source>
</reference>
<comment type="subcellular location">
    <subcellularLocation>
        <location evidence="4">Cytoplasm</location>
    </subcellularLocation>
</comment>
<dbReference type="NCBIfam" id="NF003625">
    <property type="entry name" value="PRK05265.1-3"/>
    <property type="match status" value="1"/>
</dbReference>
<dbReference type="EMBL" id="FNGH01000015">
    <property type="protein sequence ID" value="SDM57797.1"/>
    <property type="molecule type" value="Genomic_DNA"/>
</dbReference>
<keyword evidence="7" id="KW-1185">Reference proteome</keyword>
<evidence type="ECO:0000256" key="2">
    <source>
        <dbReference type="ARBA" id="ARBA00022679"/>
    </source>
</evidence>
<feature type="site" description="Transition state stabilizer" evidence="4">
    <location>
        <position position="155"/>
    </location>
</feature>
<comment type="function">
    <text evidence="4">Catalyzes the complicated ring closure reaction between the two acyclic compounds 1-deoxy-D-xylulose-5-phosphate (DXP) and 3-amino-2-oxopropyl phosphate (1-amino-acetone-3-phosphate or AAP) to form pyridoxine 5'-phosphate (PNP) and inorganic phosphate.</text>
</comment>
<feature type="binding site" evidence="4">
    <location>
        <position position="11"/>
    </location>
    <ligand>
        <name>3-amino-2-oxopropyl phosphate</name>
        <dbReference type="ChEBI" id="CHEBI:57279"/>
    </ligand>
</feature>
<dbReference type="CDD" id="cd00003">
    <property type="entry name" value="PNPsynthase"/>
    <property type="match status" value="1"/>
</dbReference>
<evidence type="ECO:0000313" key="6">
    <source>
        <dbReference type="EMBL" id="SDM57797.1"/>
    </source>
</evidence>
<gene>
    <name evidence="4" type="primary">pdxJ</name>
    <name evidence="6" type="ORF">SAMN05192555_11528</name>
</gene>
<dbReference type="InterPro" id="IPR004569">
    <property type="entry name" value="PyrdxlP_synth_PdxJ"/>
</dbReference>
<dbReference type="NCBIfam" id="TIGR00559">
    <property type="entry name" value="pdxJ"/>
    <property type="match status" value="1"/>
</dbReference>